<keyword evidence="3 6" id="KW-0812">Transmembrane</keyword>
<feature type="transmembrane region" description="Helical" evidence="6">
    <location>
        <begin position="75"/>
        <end position="93"/>
    </location>
</feature>
<organism evidence="8 9">
    <name type="scientific">Anaerotalea alkaliphila</name>
    <dbReference type="NCBI Taxonomy" id="2662126"/>
    <lineage>
        <taxon>Bacteria</taxon>
        <taxon>Bacillati</taxon>
        <taxon>Bacillota</taxon>
        <taxon>Clostridia</taxon>
        <taxon>Eubacteriales</taxon>
        <taxon>Anaerotalea</taxon>
    </lineage>
</organism>
<feature type="transmembrane region" description="Helical" evidence="6">
    <location>
        <begin position="239"/>
        <end position="257"/>
    </location>
</feature>
<evidence type="ECO:0000313" key="8">
    <source>
        <dbReference type="EMBL" id="NDL67247.1"/>
    </source>
</evidence>
<keyword evidence="2" id="KW-0813">Transport</keyword>
<keyword evidence="9" id="KW-1185">Reference proteome</keyword>
<evidence type="ECO:0000256" key="5">
    <source>
        <dbReference type="ARBA" id="ARBA00023136"/>
    </source>
</evidence>
<accession>A0A7X5KNY6</accession>
<reference evidence="8 9" key="1">
    <citation type="submission" date="2020-01" db="EMBL/GenBank/DDBJ databases">
        <title>Anaeroalcalibacter tamaniensis gen. nov., sp. nov., moderately halophilic strictly anaerobic fermenter bacterium from mud volcano of Taman peninsula.</title>
        <authorList>
            <person name="Frolova A."/>
            <person name="Merkel A.Y."/>
            <person name="Slobodkin A.I."/>
        </authorList>
    </citation>
    <scope>NUCLEOTIDE SEQUENCE [LARGE SCALE GENOMIC DNA]</scope>
    <source>
        <strain evidence="8 9">F-3ap</strain>
    </source>
</reference>
<dbReference type="Gene3D" id="1.20.1250.20">
    <property type="entry name" value="MFS general substrate transporter like domains"/>
    <property type="match status" value="2"/>
</dbReference>
<dbReference type="InterPro" id="IPR020846">
    <property type="entry name" value="MFS_dom"/>
</dbReference>
<dbReference type="PANTHER" id="PTHR23531">
    <property type="entry name" value="QUINOLENE RESISTANCE PROTEIN NORA"/>
    <property type="match status" value="1"/>
</dbReference>
<dbReference type="RefSeq" id="WP_162369974.1">
    <property type="nucleotide sequence ID" value="NZ_JAAEEH010000012.1"/>
</dbReference>
<feature type="domain" description="Major facilitator superfamily (MFS) profile" evidence="7">
    <location>
        <begin position="10"/>
        <end position="381"/>
    </location>
</feature>
<evidence type="ECO:0000256" key="4">
    <source>
        <dbReference type="ARBA" id="ARBA00022989"/>
    </source>
</evidence>
<keyword evidence="5 6" id="KW-0472">Membrane</keyword>
<feature type="transmembrane region" description="Helical" evidence="6">
    <location>
        <begin position="162"/>
        <end position="183"/>
    </location>
</feature>
<feature type="transmembrane region" description="Helical" evidence="6">
    <location>
        <begin position="12"/>
        <end position="36"/>
    </location>
</feature>
<dbReference type="AlphaFoldDB" id="A0A7X5KNY6"/>
<dbReference type="PANTHER" id="PTHR23531:SF1">
    <property type="entry name" value="QUINOLENE RESISTANCE PROTEIN NORA"/>
    <property type="match status" value="1"/>
</dbReference>
<proteinExistence type="predicted"/>
<dbReference type="InterPro" id="IPR052714">
    <property type="entry name" value="MFS_Exporter"/>
</dbReference>
<feature type="transmembrane region" description="Helical" evidence="6">
    <location>
        <begin position="211"/>
        <end position="233"/>
    </location>
</feature>
<feature type="transmembrane region" description="Helical" evidence="6">
    <location>
        <begin position="269"/>
        <end position="287"/>
    </location>
</feature>
<gene>
    <name evidence="8" type="ORF">GXN74_05790</name>
</gene>
<dbReference type="InterPro" id="IPR001958">
    <property type="entry name" value="Tet-R_TetA/multi-R_MdtG-like"/>
</dbReference>
<dbReference type="PROSITE" id="PS51257">
    <property type="entry name" value="PROKAR_LIPOPROTEIN"/>
    <property type="match status" value="1"/>
</dbReference>
<evidence type="ECO:0000256" key="6">
    <source>
        <dbReference type="SAM" id="Phobius"/>
    </source>
</evidence>
<evidence type="ECO:0000259" key="7">
    <source>
        <dbReference type="PROSITE" id="PS50850"/>
    </source>
</evidence>
<comment type="caution">
    <text evidence="8">The sequence shown here is derived from an EMBL/GenBank/DDBJ whole genome shotgun (WGS) entry which is preliminary data.</text>
</comment>
<name>A0A7X5KNY6_9FIRM</name>
<keyword evidence="4 6" id="KW-1133">Transmembrane helix</keyword>
<feature type="transmembrane region" description="Helical" evidence="6">
    <location>
        <begin position="293"/>
        <end position="314"/>
    </location>
</feature>
<dbReference type="CDD" id="cd17489">
    <property type="entry name" value="MFS_YfcJ_like"/>
    <property type="match status" value="1"/>
</dbReference>
<dbReference type="EMBL" id="JAAEEH010000012">
    <property type="protein sequence ID" value="NDL67247.1"/>
    <property type="molecule type" value="Genomic_DNA"/>
</dbReference>
<evidence type="ECO:0000256" key="3">
    <source>
        <dbReference type="ARBA" id="ARBA00022692"/>
    </source>
</evidence>
<comment type="subcellular location">
    <subcellularLocation>
        <location evidence="1">Cell membrane</location>
        <topology evidence="1">Multi-pass membrane protein</topology>
    </subcellularLocation>
</comment>
<evidence type="ECO:0000256" key="1">
    <source>
        <dbReference type="ARBA" id="ARBA00004651"/>
    </source>
</evidence>
<dbReference type="Pfam" id="PF07690">
    <property type="entry name" value="MFS_1"/>
    <property type="match status" value="1"/>
</dbReference>
<dbReference type="SUPFAM" id="SSF103473">
    <property type="entry name" value="MFS general substrate transporter"/>
    <property type="match status" value="1"/>
</dbReference>
<dbReference type="PROSITE" id="PS50850">
    <property type="entry name" value="MFS"/>
    <property type="match status" value="1"/>
</dbReference>
<dbReference type="InterPro" id="IPR036259">
    <property type="entry name" value="MFS_trans_sf"/>
</dbReference>
<feature type="transmembrane region" description="Helical" evidence="6">
    <location>
        <begin position="326"/>
        <end position="347"/>
    </location>
</feature>
<dbReference type="InterPro" id="IPR011701">
    <property type="entry name" value="MFS"/>
</dbReference>
<evidence type="ECO:0000256" key="2">
    <source>
        <dbReference type="ARBA" id="ARBA00022448"/>
    </source>
</evidence>
<dbReference type="GO" id="GO:0005886">
    <property type="term" value="C:plasma membrane"/>
    <property type="evidence" value="ECO:0007669"/>
    <property type="project" value="UniProtKB-SubCell"/>
</dbReference>
<dbReference type="PRINTS" id="PR01035">
    <property type="entry name" value="TCRTETA"/>
</dbReference>
<feature type="transmembrane region" description="Helical" evidence="6">
    <location>
        <begin position="135"/>
        <end position="156"/>
    </location>
</feature>
<sequence>MAPEKLWNRQYIAINLLVFACFLTQNILITTVPLYAVEIGGTPSTAGAFMSVISLTALVLRPVLGNLMDVRSRRLVLVLGASTLALVAFLFGFTATLALLLGLGVLMGLGVSALSTATPTVVADVTPPSRLAEGISLYGVATNLTMAAGPFLAFLLMKSHGFSATFLTASGIALLGLALTRLVDYEKRRKKPVRPPSSGALFERTVLRPSLYQACMAFGLAVVITFLPIYGASRGIPDIGLFYTFFAAGTVTVSFFTGKMVQKHGARRVFLPALAFQAAGFLLLATARSLPQVLAAAVLYGLGNGAGFAVVRIMGMQAAPPERRGAANATMFASMDVGIALGALLLGQVSTRFGFGAAFTLGAAVVLLDGVLFCLLDPSEKPSGKIALEGPQA</sequence>
<feature type="transmembrane region" description="Helical" evidence="6">
    <location>
        <begin position="99"/>
        <end position="123"/>
    </location>
</feature>
<protein>
    <submittedName>
        <fullName evidence="8">MFS transporter</fullName>
    </submittedName>
</protein>
<evidence type="ECO:0000313" key="9">
    <source>
        <dbReference type="Proteomes" id="UP000461585"/>
    </source>
</evidence>
<dbReference type="Proteomes" id="UP000461585">
    <property type="component" value="Unassembled WGS sequence"/>
</dbReference>
<dbReference type="GO" id="GO:0022857">
    <property type="term" value="F:transmembrane transporter activity"/>
    <property type="evidence" value="ECO:0007669"/>
    <property type="project" value="InterPro"/>
</dbReference>
<feature type="transmembrane region" description="Helical" evidence="6">
    <location>
        <begin position="48"/>
        <end position="68"/>
    </location>
</feature>
<feature type="transmembrane region" description="Helical" evidence="6">
    <location>
        <begin position="353"/>
        <end position="376"/>
    </location>
</feature>